<evidence type="ECO:0000313" key="3">
    <source>
        <dbReference type="EMBL" id="NHN56521.1"/>
    </source>
</evidence>
<evidence type="ECO:0000256" key="2">
    <source>
        <dbReference type="SAM" id="Phobius"/>
    </source>
</evidence>
<keyword evidence="2" id="KW-0812">Transmembrane</keyword>
<proteinExistence type="predicted"/>
<dbReference type="Proteomes" id="UP000744769">
    <property type="component" value="Unassembled WGS sequence"/>
</dbReference>
<accession>A0A967EFD0</accession>
<dbReference type="EMBL" id="JAAOIV010000009">
    <property type="protein sequence ID" value="NHN56521.1"/>
    <property type="molecule type" value="Genomic_DNA"/>
</dbReference>
<organism evidence="3 4">
    <name type="scientific">Metallococcus carri</name>
    <dbReference type="NCBI Taxonomy" id="1656884"/>
    <lineage>
        <taxon>Bacteria</taxon>
        <taxon>Bacillati</taxon>
        <taxon>Actinomycetota</taxon>
        <taxon>Actinomycetes</taxon>
        <taxon>Micrococcales</taxon>
        <taxon>Dermacoccaceae</taxon>
        <taxon>Metallococcus</taxon>
    </lineage>
</organism>
<sequence>MHWANLIPLLIFTAAVVGFFLLVRPRLREARRRRWADAGLLPEQLDPEGERLRRAEAERARRDADHGRDAGHGPG</sequence>
<protein>
    <submittedName>
        <fullName evidence="3">Uncharacterized protein</fullName>
    </submittedName>
</protein>
<feature type="transmembrane region" description="Helical" evidence="2">
    <location>
        <begin position="6"/>
        <end position="23"/>
    </location>
</feature>
<dbReference type="AlphaFoldDB" id="A0A967EFD0"/>
<reference evidence="3" key="1">
    <citation type="submission" date="2020-03" db="EMBL/GenBank/DDBJ databases">
        <title>Draft sequencing of Calidifontibacter sp. DB0510.</title>
        <authorList>
            <person name="Kim D.-U."/>
        </authorList>
    </citation>
    <scope>NUCLEOTIDE SEQUENCE</scope>
    <source>
        <strain evidence="3">DB0510</strain>
    </source>
</reference>
<feature type="compositionally biased region" description="Basic and acidic residues" evidence="1">
    <location>
        <begin position="48"/>
        <end position="75"/>
    </location>
</feature>
<gene>
    <name evidence="3" type="ORF">G9U51_12100</name>
</gene>
<keyword evidence="2" id="KW-1133">Transmembrane helix</keyword>
<comment type="caution">
    <text evidence="3">The sequence shown here is derived from an EMBL/GenBank/DDBJ whole genome shotgun (WGS) entry which is preliminary data.</text>
</comment>
<evidence type="ECO:0000313" key="4">
    <source>
        <dbReference type="Proteomes" id="UP000744769"/>
    </source>
</evidence>
<name>A0A967EFD0_9MICO</name>
<dbReference type="RefSeq" id="WP_166197199.1">
    <property type="nucleotide sequence ID" value="NZ_JAAOIV010000009.1"/>
</dbReference>
<evidence type="ECO:0000256" key="1">
    <source>
        <dbReference type="SAM" id="MobiDB-lite"/>
    </source>
</evidence>
<keyword evidence="2" id="KW-0472">Membrane</keyword>
<keyword evidence="4" id="KW-1185">Reference proteome</keyword>
<feature type="region of interest" description="Disordered" evidence="1">
    <location>
        <begin position="47"/>
        <end position="75"/>
    </location>
</feature>